<dbReference type="GO" id="GO:1901605">
    <property type="term" value="P:alpha-amino acid metabolic process"/>
    <property type="evidence" value="ECO:0007669"/>
    <property type="project" value="UniProtKB-ARBA"/>
</dbReference>
<evidence type="ECO:0000313" key="4">
    <source>
        <dbReference type="EMBL" id="MCR2042986.1"/>
    </source>
</evidence>
<dbReference type="GO" id="GO:0008838">
    <property type="term" value="F:diaminopropionate ammonia-lyase activity"/>
    <property type="evidence" value="ECO:0007669"/>
    <property type="project" value="UniProtKB-EC"/>
</dbReference>
<protein>
    <submittedName>
        <fullName evidence="4">Diaminopropionate ammonia-lyase</fullName>
        <ecNumber evidence="4">4.3.1.15</ecNumber>
    </submittedName>
</protein>
<dbReference type="NCBIfam" id="TIGR01747">
    <property type="entry name" value="diampropi_NH3ly"/>
    <property type="match status" value="1"/>
</dbReference>
<dbReference type="EMBL" id="JANJZL010000001">
    <property type="protein sequence ID" value="MCR2042986.1"/>
    <property type="molecule type" value="Genomic_DNA"/>
</dbReference>
<dbReference type="EC" id="4.3.1.15" evidence="4"/>
<keyword evidence="5" id="KW-1185">Reference proteome</keyword>
<gene>
    <name evidence="4" type="primary">dpaL</name>
    <name evidence="4" type="ORF">NSA23_02525</name>
</gene>
<keyword evidence="2" id="KW-0663">Pyridoxal phosphate</keyword>
<dbReference type="RefSeq" id="WP_042681312.1">
    <property type="nucleotide sequence ID" value="NZ_CABKTM010000043.1"/>
</dbReference>
<dbReference type="Gene3D" id="3.40.50.1100">
    <property type="match status" value="3"/>
</dbReference>
<evidence type="ECO:0000256" key="2">
    <source>
        <dbReference type="ARBA" id="ARBA00022898"/>
    </source>
</evidence>
<evidence type="ECO:0000313" key="5">
    <source>
        <dbReference type="Proteomes" id="UP001142078"/>
    </source>
</evidence>
<dbReference type="Proteomes" id="UP001142078">
    <property type="component" value="Unassembled WGS sequence"/>
</dbReference>
<dbReference type="CDD" id="cd00640">
    <property type="entry name" value="Trp-synth-beta_II"/>
    <property type="match status" value="1"/>
</dbReference>
<dbReference type="OrthoDB" id="34584at2"/>
<keyword evidence="4" id="KW-0456">Lyase</keyword>
<reference evidence="4" key="1">
    <citation type="submission" date="2022-07" db="EMBL/GenBank/DDBJ databases">
        <title>Enhanced cultured diversity of the mouse gut microbiota enables custom-made synthetic communities.</title>
        <authorList>
            <person name="Afrizal A."/>
        </authorList>
    </citation>
    <scope>NUCLEOTIDE SEQUENCE</scope>
    <source>
        <strain evidence="4">DSM 29482</strain>
    </source>
</reference>
<sequence length="408" mass="45551">MKKAIKWQNNTMSCKGKKADVDFLSQKEMHKVRNFHKSFPQYTETPLVKLDNLAKRLNMGGIYIKDESHRFGLNAFKVLGGSYSIAKYMAKRLRKDIQELPYEKLISDEIRKKLGEITFYTATDGNHGRGIAWTANQLKQKSVVYMPKGSSQIRLENIRKEGAEASITDMNYDEAVRLAAKHAEETNGVIIQDTAWEGYEDIPTWIMQGYGTMALEALEQLKNYGVEKPTHIFMQAGVGSFAAAIQGFFASVYGDDCPISVIVEPNDAACLYKSAVIGDGKPRFVTGDMPTIMAGLACGEPNTIGWEILKSYSSSFISCPDWVAANGMRILGNPLNTDRKVVAGESGAVTAGFIATIMIDEKYKDLRKELKLDENSKILLFSTEGDTDPDHYRDVTWRGKNSEPIFNE</sequence>
<evidence type="ECO:0000259" key="3">
    <source>
        <dbReference type="Pfam" id="PF00291"/>
    </source>
</evidence>
<dbReference type="SUPFAM" id="SSF53686">
    <property type="entry name" value="Tryptophan synthase beta subunit-like PLP-dependent enzymes"/>
    <property type="match status" value="1"/>
</dbReference>
<name>A0A9X2MG75_9FIRM</name>
<dbReference type="InterPro" id="IPR019871">
    <property type="entry name" value="DiNH2propionate_NH3-lyase_sub"/>
</dbReference>
<dbReference type="PANTHER" id="PTHR42937:SF1">
    <property type="entry name" value="DIAMINOPROPIONATE AMMONIA-LYASE"/>
    <property type="match status" value="1"/>
</dbReference>
<dbReference type="AlphaFoldDB" id="A0A9X2MG75"/>
<dbReference type="Pfam" id="PF00291">
    <property type="entry name" value="PALP"/>
    <property type="match status" value="1"/>
</dbReference>
<dbReference type="InterPro" id="IPR001926">
    <property type="entry name" value="TrpB-like_PALP"/>
</dbReference>
<dbReference type="PANTHER" id="PTHR42937">
    <property type="match status" value="1"/>
</dbReference>
<dbReference type="NCBIfam" id="NF006058">
    <property type="entry name" value="PRK08206.1"/>
    <property type="match status" value="1"/>
</dbReference>
<dbReference type="GO" id="GO:0030170">
    <property type="term" value="F:pyridoxal phosphate binding"/>
    <property type="evidence" value="ECO:0007669"/>
    <property type="project" value="InterPro"/>
</dbReference>
<dbReference type="InterPro" id="IPR010081">
    <property type="entry name" value="DiNH2opropionate_NH3_lyase"/>
</dbReference>
<proteinExistence type="predicted"/>
<dbReference type="NCBIfam" id="TIGR03528">
    <property type="entry name" value="2_3_DAP_am_ly"/>
    <property type="match status" value="1"/>
</dbReference>
<organism evidence="4 5">
    <name type="scientific">Anaerosalibacter massiliensis</name>
    <dbReference type="NCBI Taxonomy" id="1347392"/>
    <lineage>
        <taxon>Bacteria</taxon>
        <taxon>Bacillati</taxon>
        <taxon>Bacillota</taxon>
        <taxon>Tissierellia</taxon>
        <taxon>Tissierellales</taxon>
        <taxon>Sporanaerobacteraceae</taxon>
        <taxon>Anaerosalibacter</taxon>
    </lineage>
</organism>
<dbReference type="InterPro" id="IPR036052">
    <property type="entry name" value="TrpB-like_PALP_sf"/>
</dbReference>
<evidence type="ECO:0000256" key="1">
    <source>
        <dbReference type="ARBA" id="ARBA00001933"/>
    </source>
</evidence>
<feature type="domain" description="Tryptophan synthase beta chain-like PALP" evidence="3">
    <location>
        <begin position="41"/>
        <end position="353"/>
    </location>
</feature>
<comment type="cofactor">
    <cofactor evidence="1">
        <name>pyridoxal 5'-phosphate</name>
        <dbReference type="ChEBI" id="CHEBI:597326"/>
    </cofactor>
</comment>
<accession>A0A9X2MG75</accession>
<comment type="caution">
    <text evidence="4">The sequence shown here is derived from an EMBL/GenBank/DDBJ whole genome shotgun (WGS) entry which is preliminary data.</text>
</comment>